<feature type="active site" evidence="12">
    <location>
        <position position="119"/>
    </location>
</feature>
<keyword evidence="6 12" id="KW-0808">Transferase</keyword>
<comment type="domain">
    <text evidence="12">The last Arg residue of the ACP-binding site is essential for the weak association between ACP/AcpP and FabH.</text>
</comment>
<evidence type="ECO:0000313" key="16">
    <source>
        <dbReference type="Proteomes" id="UP000217838"/>
    </source>
</evidence>
<dbReference type="Pfam" id="PF08545">
    <property type="entry name" value="ACP_syn_III"/>
    <property type="match status" value="1"/>
</dbReference>
<dbReference type="HAMAP" id="MF_01815">
    <property type="entry name" value="FabH"/>
    <property type="match status" value="1"/>
</dbReference>
<dbReference type="GO" id="GO:0005737">
    <property type="term" value="C:cytoplasm"/>
    <property type="evidence" value="ECO:0007669"/>
    <property type="project" value="UniProtKB-SubCell"/>
</dbReference>
<comment type="subcellular location">
    <subcellularLocation>
        <location evidence="12">Cytoplasm</location>
    </subcellularLocation>
</comment>
<evidence type="ECO:0000256" key="9">
    <source>
        <dbReference type="ARBA" id="ARBA00023160"/>
    </source>
</evidence>
<proteinExistence type="inferred from homology"/>
<dbReference type="Proteomes" id="UP000217838">
    <property type="component" value="Unassembled WGS sequence"/>
</dbReference>
<evidence type="ECO:0000256" key="8">
    <source>
        <dbReference type="ARBA" id="ARBA00023098"/>
    </source>
</evidence>
<keyword evidence="7 12" id="KW-0276">Fatty acid metabolism</keyword>
<feature type="region of interest" description="ACP-binding" evidence="12">
    <location>
        <begin position="260"/>
        <end position="264"/>
    </location>
</feature>
<feature type="active site" evidence="12">
    <location>
        <position position="289"/>
    </location>
</feature>
<reference evidence="16" key="1">
    <citation type="submission" date="2017-08" db="EMBL/GenBank/DDBJ databases">
        <title>A dynamic microbial community with high functional redundancy inhabits the cold, oxic subseafloor aquifer.</title>
        <authorList>
            <person name="Tully B.J."/>
            <person name="Wheat C.G."/>
            <person name="Glazer B.T."/>
            <person name="Huber J.A."/>
        </authorList>
    </citation>
    <scope>NUCLEOTIDE SEQUENCE [LARGE SCALE GENOMIC DNA]</scope>
</reference>
<dbReference type="Gene3D" id="3.40.47.10">
    <property type="match status" value="1"/>
</dbReference>
<dbReference type="Pfam" id="PF08541">
    <property type="entry name" value="ACP_syn_III_C"/>
    <property type="match status" value="1"/>
</dbReference>
<organism evidence="15 16">
    <name type="scientific">Aerophobetes bacterium</name>
    <dbReference type="NCBI Taxonomy" id="2030807"/>
    <lineage>
        <taxon>Bacteria</taxon>
        <taxon>Candidatus Aerophobota</taxon>
    </lineage>
</organism>
<dbReference type="PANTHER" id="PTHR34069">
    <property type="entry name" value="3-OXOACYL-[ACYL-CARRIER-PROTEIN] SYNTHASE 3"/>
    <property type="match status" value="1"/>
</dbReference>
<keyword evidence="5 12" id="KW-0444">Lipid biosynthesis</keyword>
<evidence type="ECO:0000259" key="13">
    <source>
        <dbReference type="Pfam" id="PF08541"/>
    </source>
</evidence>
<comment type="function">
    <text evidence="12">Catalyzes the condensation reaction of fatty acid synthesis by the addition to an acyl acceptor of two carbons from malonyl-ACP. Catalyzes the first condensation reaction which initiates fatty acid synthesis and may therefore play a role in governing the total rate of fatty acid production. Possesses both acetoacetyl-ACP synthase and acetyl transacylase activities. Its substrate specificity determines the biosynthesis of branched-chain and/or straight-chain of fatty acids.</text>
</comment>
<keyword evidence="12" id="KW-0511">Multifunctional enzyme</keyword>
<keyword evidence="4 12" id="KW-0963">Cytoplasm</keyword>
<keyword evidence="8 12" id="KW-0443">Lipid metabolism</keyword>
<evidence type="ECO:0000256" key="6">
    <source>
        <dbReference type="ARBA" id="ARBA00022679"/>
    </source>
</evidence>
<comment type="caution">
    <text evidence="15">The sequence shown here is derived from an EMBL/GenBank/DDBJ whole genome shotgun (WGS) entry which is preliminary data.</text>
</comment>
<dbReference type="InterPro" id="IPR016039">
    <property type="entry name" value="Thiolase-like"/>
</dbReference>
<evidence type="ECO:0000256" key="7">
    <source>
        <dbReference type="ARBA" id="ARBA00022832"/>
    </source>
</evidence>
<name>A0A2A4YLW9_UNCAE</name>
<dbReference type="SUPFAM" id="SSF53901">
    <property type="entry name" value="Thiolase-like"/>
    <property type="match status" value="1"/>
</dbReference>
<dbReference type="FunFam" id="3.40.47.10:FF:000004">
    <property type="entry name" value="3-oxoacyl-[acyl-carrier-protein] synthase 3"/>
    <property type="match status" value="1"/>
</dbReference>
<dbReference type="InterPro" id="IPR013747">
    <property type="entry name" value="ACP_syn_III_C"/>
</dbReference>
<comment type="similarity">
    <text evidence="2 12">Belongs to the thiolase-like superfamily. FabH family.</text>
</comment>
<comment type="catalytic activity">
    <reaction evidence="11">
        <text>malonyl-[ACP] + acetyl-CoA + H(+) = 3-oxobutanoyl-[ACP] + CO2 + CoA</text>
        <dbReference type="Rhea" id="RHEA:12080"/>
        <dbReference type="Rhea" id="RHEA-COMP:9623"/>
        <dbReference type="Rhea" id="RHEA-COMP:9625"/>
        <dbReference type="ChEBI" id="CHEBI:15378"/>
        <dbReference type="ChEBI" id="CHEBI:16526"/>
        <dbReference type="ChEBI" id="CHEBI:57287"/>
        <dbReference type="ChEBI" id="CHEBI:57288"/>
        <dbReference type="ChEBI" id="CHEBI:78449"/>
        <dbReference type="ChEBI" id="CHEBI:78450"/>
        <dbReference type="EC" id="2.3.1.180"/>
    </reaction>
    <physiologicalReaction direction="left-to-right" evidence="11">
        <dbReference type="Rhea" id="RHEA:12081"/>
    </physiologicalReaction>
</comment>
<evidence type="ECO:0000256" key="3">
    <source>
        <dbReference type="ARBA" id="ARBA00012333"/>
    </source>
</evidence>
<evidence type="ECO:0000256" key="1">
    <source>
        <dbReference type="ARBA" id="ARBA00005194"/>
    </source>
</evidence>
<comment type="pathway">
    <text evidence="1 12">Lipid metabolism; fatty acid biosynthesis.</text>
</comment>
<dbReference type="EC" id="2.3.1.180" evidence="3 12"/>
<dbReference type="AlphaFoldDB" id="A0A2A4YLW9"/>
<dbReference type="GO" id="GO:0004315">
    <property type="term" value="F:3-oxoacyl-[acyl-carrier-protein] synthase activity"/>
    <property type="evidence" value="ECO:0007669"/>
    <property type="project" value="InterPro"/>
</dbReference>
<dbReference type="InterPro" id="IPR013751">
    <property type="entry name" value="ACP_syn_III_N"/>
</dbReference>
<dbReference type="InterPro" id="IPR004655">
    <property type="entry name" value="FabH"/>
</dbReference>
<comment type="subunit">
    <text evidence="12">Homodimer.</text>
</comment>
<dbReference type="CDD" id="cd00830">
    <property type="entry name" value="KAS_III"/>
    <property type="match status" value="1"/>
</dbReference>
<dbReference type="UniPathway" id="UPA00094"/>
<feature type="active site" evidence="12">
    <location>
        <position position="259"/>
    </location>
</feature>
<dbReference type="GO" id="GO:0044550">
    <property type="term" value="P:secondary metabolite biosynthetic process"/>
    <property type="evidence" value="ECO:0007669"/>
    <property type="project" value="TreeGrafter"/>
</dbReference>
<sequence>MTTAAEKVQARITGTGSYLPEKILTNADLEKIVDTNDEWIVSRTGMKERRIASDDETNSYMGTEAAKVALKEASLSVDDIDLILFATVTPDYMFPSTACLVQKNLKATNAAAFDMQATCSGYIYALATAKAYIESGLYRNILVIASDKLSSFIDYSDRSTCILFGDGAASCVVSGSGKGLLISNAALGADGSLSDIIKVPAGGSRKPASIETVEAKEHYIKMEGREVYKHAVRRMEAASLESLRQVGITESDISYLIPHQANLRIIEGLAKRFQIGKEKVYVTIHKYGNTSASSCGIALHELMNEKKLDLGKRILLVAFGSGLTWGASVLTVTDK</sequence>
<evidence type="ECO:0000256" key="12">
    <source>
        <dbReference type="HAMAP-Rule" id="MF_01815"/>
    </source>
</evidence>
<dbReference type="GO" id="GO:0033818">
    <property type="term" value="F:beta-ketoacyl-acyl-carrier-protein synthase III activity"/>
    <property type="evidence" value="ECO:0007669"/>
    <property type="project" value="UniProtKB-UniRule"/>
</dbReference>
<evidence type="ECO:0000256" key="10">
    <source>
        <dbReference type="ARBA" id="ARBA00023315"/>
    </source>
</evidence>
<feature type="domain" description="Beta-ketoacyl-[acyl-carrier-protein] synthase III C-terminal" evidence="13">
    <location>
        <begin position="243"/>
        <end position="331"/>
    </location>
</feature>
<protein>
    <recommendedName>
        <fullName evidence="3 12">Beta-ketoacyl-[acyl-carrier-protein] synthase III</fullName>
        <shortName evidence="12">Beta-ketoacyl-ACP synthase III</shortName>
        <shortName evidence="12">KAS III</shortName>
        <ecNumber evidence="3 12">2.3.1.180</ecNumber>
    </recommendedName>
    <alternativeName>
        <fullName evidence="12">3-oxoacyl-[acyl-carrier-protein] synthase 3</fullName>
    </alternativeName>
    <alternativeName>
        <fullName evidence="12">3-oxoacyl-[acyl-carrier-protein] synthase III</fullName>
    </alternativeName>
</protein>
<dbReference type="GO" id="GO:0006633">
    <property type="term" value="P:fatty acid biosynthetic process"/>
    <property type="evidence" value="ECO:0007669"/>
    <property type="project" value="UniProtKB-UniRule"/>
</dbReference>
<dbReference type="NCBIfam" id="TIGR00747">
    <property type="entry name" value="fabH"/>
    <property type="match status" value="1"/>
</dbReference>
<dbReference type="PANTHER" id="PTHR34069:SF2">
    <property type="entry name" value="BETA-KETOACYL-[ACYL-CARRIER-PROTEIN] SYNTHASE III"/>
    <property type="match status" value="1"/>
</dbReference>
<evidence type="ECO:0000256" key="2">
    <source>
        <dbReference type="ARBA" id="ARBA00008642"/>
    </source>
</evidence>
<accession>A0A2A4YLW9</accession>
<feature type="domain" description="Beta-ketoacyl-[acyl-carrier-protein] synthase III N-terminal" evidence="14">
    <location>
        <begin position="113"/>
        <end position="191"/>
    </location>
</feature>
<gene>
    <name evidence="12" type="primary">fabH</name>
    <name evidence="15" type="ORF">COB11_01070</name>
</gene>
<evidence type="ECO:0000259" key="14">
    <source>
        <dbReference type="Pfam" id="PF08545"/>
    </source>
</evidence>
<keyword evidence="10 12" id="KW-0012">Acyltransferase</keyword>
<evidence type="ECO:0000313" key="15">
    <source>
        <dbReference type="EMBL" id="PCI95816.1"/>
    </source>
</evidence>
<evidence type="ECO:0000256" key="4">
    <source>
        <dbReference type="ARBA" id="ARBA00022490"/>
    </source>
</evidence>
<dbReference type="NCBIfam" id="NF006829">
    <property type="entry name" value="PRK09352.1"/>
    <property type="match status" value="1"/>
</dbReference>
<evidence type="ECO:0000256" key="5">
    <source>
        <dbReference type="ARBA" id="ARBA00022516"/>
    </source>
</evidence>
<evidence type="ECO:0000256" key="11">
    <source>
        <dbReference type="ARBA" id="ARBA00051096"/>
    </source>
</evidence>
<keyword evidence="9 12" id="KW-0275">Fatty acid biosynthesis</keyword>
<dbReference type="EMBL" id="NVUU01000008">
    <property type="protein sequence ID" value="PCI95816.1"/>
    <property type="molecule type" value="Genomic_DNA"/>
</dbReference>